<gene>
    <name evidence="1" type="primary">ORF_35</name>
    <name evidence="1" type="ORF">S-TIM4_ORF_35</name>
</gene>
<reference evidence="1 2" key="1">
    <citation type="journal article" date="2011" name="Nature">
        <title>Genomic island variability facilitates Prochlorococcus-virus coexistence.</title>
        <authorList>
            <person name="Avrani S."/>
            <person name="Wurtzel O."/>
            <person name="Sharon I."/>
            <person name="Sorek R."/>
            <person name="Lindell D."/>
        </authorList>
    </citation>
    <scope>NUCLEOTIDE SEQUENCE [LARGE SCALE GENOMIC DNA]</scope>
</reference>
<dbReference type="RefSeq" id="YP_009806292.1">
    <property type="nucleotide sequence ID" value="NC_048015.1"/>
</dbReference>
<dbReference type="Proteomes" id="UP000257501">
    <property type="component" value="Segment"/>
</dbReference>
<evidence type="ECO:0000313" key="2">
    <source>
        <dbReference type="Proteomes" id="UP000257501"/>
    </source>
</evidence>
<protein>
    <submittedName>
        <fullName evidence="1">Structural protein</fullName>
    </submittedName>
</protein>
<dbReference type="EMBL" id="MH512890">
    <property type="protein sequence ID" value="AXF41171.1"/>
    <property type="molecule type" value="Genomic_DNA"/>
</dbReference>
<proteinExistence type="predicted"/>
<accession>A0A345AW88</accession>
<dbReference type="KEGG" id="vg:54997150"/>
<evidence type="ECO:0000313" key="1">
    <source>
        <dbReference type="EMBL" id="AXF41171.1"/>
    </source>
</evidence>
<organism evidence="1 2">
    <name type="scientific">Cyanophage S-TIM4</name>
    <dbReference type="NCBI Taxonomy" id="1048189"/>
    <lineage>
        <taxon>Viruses</taxon>
        <taxon>Duplodnaviria</taxon>
        <taxon>Heunggongvirae</taxon>
        <taxon>Uroviricota</taxon>
        <taxon>Caudoviricetes</taxon>
        <taxon>Pantevenvirales</taxon>
        <taxon>Kyanoviridae</taxon>
        <taxon>Thaumasvirus</taxon>
        <taxon>Thaumasvirus stim4</taxon>
    </lineage>
</organism>
<dbReference type="GeneID" id="54997150"/>
<keyword evidence="2" id="KW-1185">Reference proteome</keyword>
<name>A0A345AW88_9CAUD</name>
<sequence>MANQGLLAQNKPAANTNTLFYSAHVDKSASTMINVANDGTASDYSVALKNFDQKLVVNGSANAYKLHEYDVITAYKMTVDTAFDPAAQGFTGGLQITSADNESKFRYESAIIPDYVELFVKTFAIRQITIQSVTGTFSVGNTITKGSGSDTTTAVIYGINGTILHVGPSTINGSGAEFAAGDSISNGAGASATVATGGVGSASNKFVFSSTSGGTYDLRLISAGNGFELFNDRSYRFNLADSTNSGHVFALSTTINGEWGSDGTTGNSDDGTEYTTGKTTNGTIGSSGAYIQYAFTSTSPTLLYWYNSVTGTAANSSFGGSEAYLTTTSTPTFNEFYIYDVEGTWTNSTSTFVQNSITYTVTAQTSGAYGYVRSYSGNNLYVIKGLNSADFAGSDTFLDNPKLSTATRSTVTVNSVAVATTAVENNYIIQGATNADHAVAKNTSIVVGPGERLIINSTTQNNTFSLIGFEDSSTAFPTRTFGS</sequence>